<gene>
    <name evidence="3" type="ORF">H6G83_10210</name>
</gene>
<dbReference type="EMBL" id="JACJSG010000011">
    <property type="protein sequence ID" value="MBD2500974.1"/>
    <property type="molecule type" value="Genomic_DNA"/>
</dbReference>
<feature type="domain" description="Ice-binding protein C-terminal" evidence="2">
    <location>
        <begin position="175"/>
        <end position="193"/>
    </location>
</feature>
<feature type="signal peptide" evidence="1">
    <location>
        <begin position="1"/>
        <end position="29"/>
    </location>
</feature>
<evidence type="ECO:0000313" key="3">
    <source>
        <dbReference type="EMBL" id="MBD2500974.1"/>
    </source>
</evidence>
<protein>
    <submittedName>
        <fullName evidence="3">PEP-CTERM sorting domain-containing protein</fullName>
    </submittedName>
</protein>
<keyword evidence="4" id="KW-1185">Reference proteome</keyword>
<dbReference type="NCBIfam" id="TIGR02595">
    <property type="entry name" value="PEP_CTERM"/>
    <property type="match status" value="1"/>
</dbReference>
<evidence type="ECO:0000313" key="4">
    <source>
        <dbReference type="Proteomes" id="UP000661112"/>
    </source>
</evidence>
<name>A0ABR8D2M1_9NOST</name>
<reference evidence="3 4" key="1">
    <citation type="journal article" date="2020" name="ISME J.">
        <title>Comparative genomics reveals insights into cyanobacterial evolution and habitat adaptation.</title>
        <authorList>
            <person name="Chen M.Y."/>
            <person name="Teng W.K."/>
            <person name="Zhao L."/>
            <person name="Hu C.X."/>
            <person name="Zhou Y.K."/>
            <person name="Han B.P."/>
            <person name="Song L.R."/>
            <person name="Shu W.S."/>
        </authorList>
    </citation>
    <scope>NUCLEOTIDE SEQUENCE [LARGE SCALE GENOMIC DNA]</scope>
    <source>
        <strain evidence="3 4">FACHB-119</strain>
    </source>
</reference>
<evidence type="ECO:0000256" key="1">
    <source>
        <dbReference type="SAM" id="SignalP"/>
    </source>
</evidence>
<dbReference type="Pfam" id="PF07589">
    <property type="entry name" value="PEP-CTERM"/>
    <property type="match status" value="1"/>
</dbReference>
<evidence type="ECO:0000259" key="2">
    <source>
        <dbReference type="Pfam" id="PF07589"/>
    </source>
</evidence>
<accession>A0ABR8D2M1</accession>
<organism evidence="3 4">
    <name type="scientific">Anabaena azotica FACHB-119</name>
    <dbReference type="NCBI Taxonomy" id="947527"/>
    <lineage>
        <taxon>Bacteria</taxon>
        <taxon>Bacillati</taxon>
        <taxon>Cyanobacteriota</taxon>
        <taxon>Cyanophyceae</taxon>
        <taxon>Nostocales</taxon>
        <taxon>Nostocaceae</taxon>
        <taxon>Anabaena</taxon>
        <taxon>Anabaena azotica</taxon>
    </lineage>
</organism>
<sequence>MKNHHLFQASFTLFAGTVSALAISTSANASPVIVTVTFDDLVGQGIVPDGYSGINWDSNFEYYGFEQDPYYPESEPNRVYGSYTKWELAPSSIPFYFASPVIFEGAYFSGFDFSVPVSFSLYKGGILKATSASLTPSSIPTFLSSGFAGLVDEVRVNWYNGYTVMDNVTYRTPYSVPEPATLIGLLGLGAFGVTKLKRHQKQQVKC</sequence>
<dbReference type="Proteomes" id="UP000661112">
    <property type="component" value="Unassembled WGS sequence"/>
</dbReference>
<comment type="caution">
    <text evidence="3">The sequence shown here is derived from an EMBL/GenBank/DDBJ whole genome shotgun (WGS) entry which is preliminary data.</text>
</comment>
<keyword evidence="1" id="KW-0732">Signal</keyword>
<dbReference type="InterPro" id="IPR013424">
    <property type="entry name" value="Ice-binding_C"/>
</dbReference>
<proteinExistence type="predicted"/>
<feature type="chain" id="PRO_5047051261" evidence="1">
    <location>
        <begin position="30"/>
        <end position="206"/>
    </location>
</feature>